<dbReference type="AlphaFoldDB" id="A0A8E2E1H3"/>
<dbReference type="EMBL" id="KV745320">
    <property type="protein sequence ID" value="OCK75416.1"/>
    <property type="molecule type" value="Genomic_DNA"/>
</dbReference>
<dbReference type="GO" id="GO:0016616">
    <property type="term" value="F:oxidoreductase activity, acting on the CH-OH group of donors, NAD or NADP as acceptor"/>
    <property type="evidence" value="ECO:0007669"/>
    <property type="project" value="TreeGrafter"/>
</dbReference>
<dbReference type="InterPro" id="IPR052184">
    <property type="entry name" value="SDR_enzymes"/>
</dbReference>
<dbReference type="Pfam" id="PF00106">
    <property type="entry name" value="adh_short"/>
    <property type="match status" value="1"/>
</dbReference>
<evidence type="ECO:0000313" key="2">
    <source>
        <dbReference type="EMBL" id="OCK75416.1"/>
    </source>
</evidence>
<dbReference type="PANTHER" id="PTHR45458">
    <property type="entry name" value="SHORT-CHAIN DEHYDROGENASE/REDUCTASE SDR"/>
    <property type="match status" value="1"/>
</dbReference>
<keyword evidence="3" id="KW-1185">Reference proteome</keyword>
<dbReference type="PRINTS" id="PR00080">
    <property type="entry name" value="SDRFAMILY"/>
</dbReference>
<accession>A0A8E2E1H3</accession>
<sequence length="244" mass="25939">MTSYLITGCSRGLGLELTKLLAGLSSVGTVFATARSKTPTLDSVINSSNGRVHFVPLDVTNDKSVSSAVSAVTSRLEGAGLDVLINNAGIQILEPNGATKMHALEETLEVNVIAVHRVSSAFLPLLEKGKLKKLLVVTSELGSMTNKDYSALAPFPSYKISKAAVNMLTVQYAMELKPKGFTVFCVSPGWLKTDLGGPAADLEPAVGAKEVLRILDNATPEDSGKFKQIYVEGSKVYHGGEIEW</sequence>
<dbReference type="OrthoDB" id="7289984at2759"/>
<gene>
    <name evidence="2" type="ORF">K432DRAFT_386224</name>
</gene>
<proteinExistence type="inferred from homology"/>
<name>A0A8E2E1H3_9PEZI</name>
<comment type="similarity">
    <text evidence="1">Belongs to the short-chain dehydrogenases/reductases (SDR) family.</text>
</comment>
<protein>
    <submittedName>
        <fullName evidence="2">Putative short chain oxidoreductase</fullName>
    </submittedName>
</protein>
<dbReference type="InterPro" id="IPR002347">
    <property type="entry name" value="SDR_fam"/>
</dbReference>
<dbReference type="SUPFAM" id="SSF51735">
    <property type="entry name" value="NAD(P)-binding Rossmann-fold domains"/>
    <property type="match status" value="1"/>
</dbReference>
<dbReference type="Gene3D" id="3.40.50.720">
    <property type="entry name" value="NAD(P)-binding Rossmann-like Domain"/>
    <property type="match status" value="1"/>
</dbReference>
<evidence type="ECO:0000313" key="3">
    <source>
        <dbReference type="Proteomes" id="UP000250266"/>
    </source>
</evidence>
<dbReference type="Proteomes" id="UP000250266">
    <property type="component" value="Unassembled WGS sequence"/>
</dbReference>
<dbReference type="PANTHER" id="PTHR45458:SF1">
    <property type="entry name" value="SHORT CHAIN DEHYDROGENASE"/>
    <property type="match status" value="1"/>
</dbReference>
<dbReference type="PRINTS" id="PR00081">
    <property type="entry name" value="GDHRDH"/>
</dbReference>
<dbReference type="InterPro" id="IPR036291">
    <property type="entry name" value="NAD(P)-bd_dom_sf"/>
</dbReference>
<reference evidence="2 3" key="1">
    <citation type="journal article" date="2016" name="Nat. Commun.">
        <title>Ectomycorrhizal ecology is imprinted in the genome of the dominant symbiotic fungus Cenococcum geophilum.</title>
        <authorList>
            <consortium name="DOE Joint Genome Institute"/>
            <person name="Peter M."/>
            <person name="Kohler A."/>
            <person name="Ohm R.A."/>
            <person name="Kuo A."/>
            <person name="Krutzmann J."/>
            <person name="Morin E."/>
            <person name="Arend M."/>
            <person name="Barry K.W."/>
            <person name="Binder M."/>
            <person name="Choi C."/>
            <person name="Clum A."/>
            <person name="Copeland A."/>
            <person name="Grisel N."/>
            <person name="Haridas S."/>
            <person name="Kipfer T."/>
            <person name="LaButti K."/>
            <person name="Lindquist E."/>
            <person name="Lipzen A."/>
            <person name="Maire R."/>
            <person name="Meier B."/>
            <person name="Mihaltcheva S."/>
            <person name="Molinier V."/>
            <person name="Murat C."/>
            <person name="Poggeler S."/>
            <person name="Quandt C.A."/>
            <person name="Sperisen C."/>
            <person name="Tritt A."/>
            <person name="Tisserant E."/>
            <person name="Crous P.W."/>
            <person name="Henrissat B."/>
            <person name="Nehls U."/>
            <person name="Egli S."/>
            <person name="Spatafora J.W."/>
            <person name="Grigoriev I.V."/>
            <person name="Martin F.M."/>
        </authorList>
    </citation>
    <scope>NUCLEOTIDE SEQUENCE [LARGE SCALE GENOMIC DNA]</scope>
    <source>
        <strain evidence="2 3">CBS 459.81</strain>
    </source>
</reference>
<evidence type="ECO:0000256" key="1">
    <source>
        <dbReference type="RuleBase" id="RU000363"/>
    </source>
</evidence>
<organism evidence="2 3">
    <name type="scientific">Lepidopterella palustris CBS 459.81</name>
    <dbReference type="NCBI Taxonomy" id="1314670"/>
    <lineage>
        <taxon>Eukaryota</taxon>
        <taxon>Fungi</taxon>
        <taxon>Dikarya</taxon>
        <taxon>Ascomycota</taxon>
        <taxon>Pezizomycotina</taxon>
        <taxon>Dothideomycetes</taxon>
        <taxon>Pleosporomycetidae</taxon>
        <taxon>Mytilinidiales</taxon>
        <taxon>Argynnaceae</taxon>
        <taxon>Lepidopterella</taxon>
    </lineage>
</organism>